<dbReference type="EMBL" id="VDEP01000273">
    <property type="protein sequence ID" value="KAA1114012.1"/>
    <property type="molecule type" value="Genomic_DNA"/>
</dbReference>
<dbReference type="AlphaFoldDB" id="A0A5B0QLM5"/>
<dbReference type="Gene3D" id="3.60.10.10">
    <property type="entry name" value="Endonuclease/exonuclease/phosphatase"/>
    <property type="match status" value="1"/>
</dbReference>
<dbReference type="Pfam" id="PF14529">
    <property type="entry name" value="Exo_endo_phos_2"/>
    <property type="match status" value="1"/>
</dbReference>
<evidence type="ECO:0000313" key="3">
    <source>
        <dbReference type="EMBL" id="KAA1114012.1"/>
    </source>
</evidence>
<dbReference type="GO" id="GO:0003824">
    <property type="term" value="F:catalytic activity"/>
    <property type="evidence" value="ECO:0007669"/>
    <property type="project" value="InterPro"/>
</dbReference>
<reference evidence="3 4" key="1">
    <citation type="submission" date="2019-05" db="EMBL/GenBank/DDBJ databases">
        <title>Emergence of the Ug99 lineage of the wheat stem rust pathogen through somatic hybridization.</title>
        <authorList>
            <person name="Li F."/>
            <person name="Upadhyaya N.M."/>
            <person name="Sperschneider J."/>
            <person name="Matny O."/>
            <person name="Nguyen-Phuc H."/>
            <person name="Mago R."/>
            <person name="Raley C."/>
            <person name="Miller M.E."/>
            <person name="Silverstein K.A.T."/>
            <person name="Henningsen E."/>
            <person name="Hirsch C.D."/>
            <person name="Visser B."/>
            <person name="Pretorius Z.A."/>
            <person name="Steffenson B.J."/>
            <person name="Schwessinger B."/>
            <person name="Dodds P.N."/>
            <person name="Figueroa M."/>
        </authorList>
    </citation>
    <scope>NUCLEOTIDE SEQUENCE [LARGE SCALE GENOMIC DNA]</scope>
    <source>
        <strain evidence="3 4">Ug99</strain>
    </source>
</reference>
<feature type="domain" description="Endonuclease/exonuclease/phosphatase" evidence="2">
    <location>
        <begin position="85"/>
        <end position="182"/>
    </location>
</feature>
<proteinExistence type="predicted"/>
<gene>
    <name evidence="3" type="ORF">PGTUg99_005610</name>
</gene>
<evidence type="ECO:0000313" key="4">
    <source>
        <dbReference type="Proteomes" id="UP000325313"/>
    </source>
</evidence>
<dbReference type="Proteomes" id="UP000325313">
    <property type="component" value="Unassembled WGS sequence"/>
</dbReference>
<dbReference type="InterPro" id="IPR005135">
    <property type="entry name" value="Endo/exonuclease/phosphatase"/>
</dbReference>
<name>A0A5B0QLM5_PUCGR</name>
<feature type="region of interest" description="Disordered" evidence="1">
    <location>
        <begin position="262"/>
        <end position="281"/>
    </location>
</feature>
<sequence length="281" mass="31375">MNNLEPTLTPYGPSNSVVDTLFSNPSNEDFMPSFIVQLNCHNSRATTPEHQPTDLKDKHRTVTYVRKSIASQDISLLGDNSTATGVDQLRSWLEASNDRCVASIIGMDSNLHHQSWNPLGYSHIHKDAKFLISCCGSQGFKLASEKDSPTFLSSQGSRTTIDLTWANFCASQLILQTTTSSDNHGSNDQKLIMTLRHYPSEPYFGVTAPRSTDLDQEKLRKTVKTSLHQLSAISPQLDLDEVEKRLTMSVLFHVAGPREMDKGQSWQSKKMVEQGYTQSTH</sequence>
<organism evidence="3 4">
    <name type="scientific">Puccinia graminis f. sp. tritici</name>
    <dbReference type="NCBI Taxonomy" id="56615"/>
    <lineage>
        <taxon>Eukaryota</taxon>
        <taxon>Fungi</taxon>
        <taxon>Dikarya</taxon>
        <taxon>Basidiomycota</taxon>
        <taxon>Pucciniomycotina</taxon>
        <taxon>Pucciniomycetes</taxon>
        <taxon>Pucciniales</taxon>
        <taxon>Pucciniaceae</taxon>
        <taxon>Puccinia</taxon>
    </lineage>
</organism>
<accession>A0A5B0QLM5</accession>
<evidence type="ECO:0000259" key="2">
    <source>
        <dbReference type="Pfam" id="PF14529"/>
    </source>
</evidence>
<evidence type="ECO:0000256" key="1">
    <source>
        <dbReference type="SAM" id="MobiDB-lite"/>
    </source>
</evidence>
<comment type="caution">
    <text evidence="3">The sequence shown here is derived from an EMBL/GenBank/DDBJ whole genome shotgun (WGS) entry which is preliminary data.</text>
</comment>
<protein>
    <recommendedName>
        <fullName evidence="2">Endonuclease/exonuclease/phosphatase domain-containing protein</fullName>
    </recommendedName>
</protein>
<dbReference type="InterPro" id="IPR036691">
    <property type="entry name" value="Endo/exonu/phosph_ase_sf"/>
</dbReference>
<dbReference type="SUPFAM" id="SSF56219">
    <property type="entry name" value="DNase I-like"/>
    <property type="match status" value="1"/>
</dbReference>